<evidence type="ECO:0000256" key="5">
    <source>
        <dbReference type="ARBA" id="ARBA00022833"/>
    </source>
</evidence>
<keyword evidence="11" id="KW-1185">Reference proteome</keyword>
<dbReference type="Proteomes" id="UP000202888">
    <property type="component" value="Segment"/>
</dbReference>
<evidence type="ECO:0000256" key="1">
    <source>
        <dbReference type="ARBA" id="ARBA00005061"/>
    </source>
</evidence>
<comment type="pathway">
    <text evidence="1">Purine metabolism; 7-cyano-7-deazaguanine biosynthesis.</text>
</comment>
<comment type="catalytic activity">
    <reaction evidence="9">
        <text>7-carboxy-7-carbaguanine + NH4(+) + 2 ATP = 7-cyano-7-carbaguanine + 2 AMP + 2 diphosphate + 2 H(+)</text>
        <dbReference type="Rhea" id="RHEA:27982"/>
        <dbReference type="ChEBI" id="CHEBI:15378"/>
        <dbReference type="ChEBI" id="CHEBI:28938"/>
        <dbReference type="ChEBI" id="CHEBI:30616"/>
        <dbReference type="ChEBI" id="CHEBI:33019"/>
        <dbReference type="ChEBI" id="CHEBI:45075"/>
        <dbReference type="ChEBI" id="CHEBI:61036"/>
        <dbReference type="ChEBI" id="CHEBI:456215"/>
        <dbReference type="EC" id="6.3.4.20"/>
    </reaction>
</comment>
<dbReference type="GO" id="GO:0005524">
    <property type="term" value="F:ATP binding"/>
    <property type="evidence" value="ECO:0007669"/>
    <property type="project" value="UniProtKB-KW"/>
</dbReference>
<evidence type="ECO:0000256" key="7">
    <source>
        <dbReference type="ARBA" id="ARBA00037993"/>
    </source>
</evidence>
<protein>
    <recommendedName>
        <fullName evidence="8">7-cyano-7-deazaguanine synthase</fullName>
        <ecNumber evidence="8">6.3.4.20</ecNumber>
    </recommendedName>
</protein>
<dbReference type="RefSeq" id="YP_009201239.1">
    <property type="nucleotide sequence ID" value="NC_028829.1"/>
</dbReference>
<evidence type="ECO:0000256" key="8">
    <source>
        <dbReference type="ARBA" id="ARBA00039149"/>
    </source>
</evidence>
<organism evidence="10 11">
    <name type="scientific">Vibrio phage ValKK3</name>
    <dbReference type="NCBI Taxonomy" id="1610855"/>
    <lineage>
        <taxon>Viruses</taxon>
        <taxon>Duplodnaviria</taxon>
        <taxon>Heunggongvirae</taxon>
        <taxon>Uroviricota</taxon>
        <taxon>Caudoviricetes</taxon>
        <taxon>Pantevenvirales</taxon>
        <taxon>Straboviridae</taxon>
        <taxon>Schizotequatrovirus</taxon>
        <taxon>Schizotequatrovirus valkk3</taxon>
    </lineage>
</organism>
<dbReference type="KEGG" id="vg:26628462"/>
<evidence type="ECO:0000256" key="6">
    <source>
        <dbReference type="ARBA" id="ARBA00022840"/>
    </source>
</evidence>
<accession>A0A0D4DBC4</accession>
<dbReference type="NCBIfam" id="TIGR00364">
    <property type="entry name" value="7-cyano-7-deazaguanine synthase QueC"/>
    <property type="match status" value="1"/>
</dbReference>
<dbReference type="InterPro" id="IPR018317">
    <property type="entry name" value="QueC"/>
</dbReference>
<evidence type="ECO:0000256" key="9">
    <source>
        <dbReference type="ARBA" id="ARBA00047890"/>
    </source>
</evidence>
<keyword evidence="5" id="KW-0862">Zinc</keyword>
<dbReference type="EC" id="6.3.4.20" evidence="8"/>
<evidence type="ECO:0000256" key="2">
    <source>
        <dbReference type="ARBA" id="ARBA00022598"/>
    </source>
</evidence>
<dbReference type="GO" id="GO:0016874">
    <property type="term" value="F:ligase activity"/>
    <property type="evidence" value="ECO:0007669"/>
    <property type="project" value="UniProtKB-KW"/>
</dbReference>
<proteinExistence type="inferred from homology"/>
<name>A0A0D4DBC4_9CAUD</name>
<dbReference type="GeneID" id="26628462"/>
<keyword evidence="4" id="KW-0547">Nucleotide-binding</keyword>
<evidence type="ECO:0000256" key="4">
    <source>
        <dbReference type="ARBA" id="ARBA00022741"/>
    </source>
</evidence>
<evidence type="ECO:0000313" key="10">
    <source>
        <dbReference type="EMBL" id="AJT60977.1"/>
    </source>
</evidence>
<sequence length="238" mass="25870">MKVVSVLSGGLDSTILTYKLVDEYGKDNVFALSFYYGQKQSIELEKAKLTCQKLGIEHRLIDISFLGEVVAPVCANIAGSDVAMPTIQDVLGDPQPPTEVPYRNMLLNTIAFSFAQANGCAAVFTGIQVHDAYGYWDCTQDFLDGMNNISALNRQHEIALLAPFARMSKADEIAIGVKLGVPFEDSLTCYDPNEAGESCGKCPSCAERIMNFGKAGIKDPAPYSIDIPWEQVFAKAGH</sequence>
<dbReference type="PANTHER" id="PTHR42914:SF1">
    <property type="entry name" value="7-CYANO-7-DEAZAGUANINE SYNTHASE"/>
    <property type="match status" value="1"/>
</dbReference>
<dbReference type="EMBL" id="KP671755">
    <property type="protein sequence ID" value="AJT60977.1"/>
    <property type="molecule type" value="Genomic_DNA"/>
</dbReference>
<dbReference type="SUPFAM" id="SSF52402">
    <property type="entry name" value="Adenine nucleotide alpha hydrolases-like"/>
    <property type="match status" value="1"/>
</dbReference>
<evidence type="ECO:0000256" key="3">
    <source>
        <dbReference type="ARBA" id="ARBA00022723"/>
    </source>
</evidence>
<keyword evidence="3" id="KW-0479">Metal-binding</keyword>
<dbReference type="CDD" id="cd01995">
    <property type="entry name" value="QueC-like"/>
    <property type="match status" value="1"/>
</dbReference>
<dbReference type="PIRSF" id="PIRSF006293">
    <property type="entry name" value="ExsB"/>
    <property type="match status" value="1"/>
</dbReference>
<dbReference type="InterPro" id="IPR014729">
    <property type="entry name" value="Rossmann-like_a/b/a_fold"/>
</dbReference>
<evidence type="ECO:0000313" key="11">
    <source>
        <dbReference type="Proteomes" id="UP000202888"/>
    </source>
</evidence>
<reference evidence="10 11" key="1">
    <citation type="journal article" date="2016" name="Genom Data">
        <title>Complete genome sequence of a giant Vibrio phage ValKK3 infecting Vibrio alginolyticus.</title>
        <authorList>
            <person name="Lal T.M."/>
            <person name="Sano M."/>
            <person name="Hatai K."/>
            <person name="Ransangan J."/>
        </authorList>
    </citation>
    <scope>NUCLEOTIDE SEQUENCE [LARGE SCALE GENOMIC DNA]</scope>
</reference>
<dbReference type="Pfam" id="PF06508">
    <property type="entry name" value="QueC"/>
    <property type="match status" value="1"/>
</dbReference>
<keyword evidence="6" id="KW-0067">ATP-binding</keyword>
<dbReference type="GO" id="GO:0046872">
    <property type="term" value="F:metal ion binding"/>
    <property type="evidence" value="ECO:0007669"/>
    <property type="project" value="UniProtKB-KW"/>
</dbReference>
<dbReference type="Gene3D" id="3.40.50.620">
    <property type="entry name" value="HUPs"/>
    <property type="match status" value="1"/>
</dbReference>
<comment type="similarity">
    <text evidence="7">Belongs to the QueC family.</text>
</comment>
<dbReference type="PANTHER" id="PTHR42914">
    <property type="entry name" value="7-CYANO-7-DEAZAGUANINE SYNTHASE"/>
    <property type="match status" value="1"/>
</dbReference>
<keyword evidence="2" id="KW-0436">Ligase</keyword>
<dbReference type="OrthoDB" id="9160at10239"/>